<proteinExistence type="predicted"/>
<evidence type="ECO:0000313" key="1">
    <source>
        <dbReference type="EMBL" id="PVH38240.1"/>
    </source>
</evidence>
<accession>A0A2T8IKN8</accession>
<gene>
    <name evidence="1" type="ORF">PAHAL_5G207200</name>
</gene>
<dbReference type="Gramene" id="PVH38240">
    <property type="protein sequence ID" value="PVH38240"/>
    <property type="gene ID" value="PAHAL_5G207200"/>
</dbReference>
<sequence>MRGPSRARAAAPCLLRCCRSHAPVPRRRRPSSWPALVSARVRLAPPPRLQGPAVSGGGLPFPPVRRHRLLACPVPAAARLASRRHRPLLLSAGLWWLGFE</sequence>
<protein>
    <submittedName>
        <fullName evidence="1">Uncharacterized protein</fullName>
    </submittedName>
</protein>
<name>A0A2T8IKN8_9POAL</name>
<reference evidence="1" key="1">
    <citation type="submission" date="2018-04" db="EMBL/GenBank/DDBJ databases">
        <title>WGS assembly of Panicum hallii.</title>
        <authorList>
            <person name="Lovell J."/>
            <person name="Jenkins J."/>
            <person name="Lowry D."/>
            <person name="Mamidi S."/>
            <person name="Sreedasyam A."/>
            <person name="Weng X."/>
            <person name="Barry K."/>
            <person name="Bonette J."/>
            <person name="Campitelli B."/>
            <person name="Daum C."/>
            <person name="Gordon S."/>
            <person name="Gould B."/>
            <person name="Lipzen A."/>
            <person name="Macqueen A."/>
            <person name="Palacio-Mejia J."/>
            <person name="Plott C."/>
            <person name="Shakirov E."/>
            <person name="Shu S."/>
            <person name="Yoshinaga Y."/>
            <person name="Zane M."/>
            <person name="Rokhsar D."/>
            <person name="Grimwood J."/>
            <person name="Schmutz J."/>
            <person name="Juenger T."/>
        </authorList>
    </citation>
    <scope>NUCLEOTIDE SEQUENCE [LARGE SCALE GENOMIC DNA]</scope>
    <source>
        <strain evidence="1">FIL2</strain>
    </source>
</reference>
<dbReference type="EMBL" id="CM008050">
    <property type="protein sequence ID" value="PVH38240.1"/>
    <property type="molecule type" value="Genomic_DNA"/>
</dbReference>
<organism evidence="1">
    <name type="scientific">Panicum hallii</name>
    <dbReference type="NCBI Taxonomy" id="206008"/>
    <lineage>
        <taxon>Eukaryota</taxon>
        <taxon>Viridiplantae</taxon>
        <taxon>Streptophyta</taxon>
        <taxon>Embryophyta</taxon>
        <taxon>Tracheophyta</taxon>
        <taxon>Spermatophyta</taxon>
        <taxon>Magnoliopsida</taxon>
        <taxon>Liliopsida</taxon>
        <taxon>Poales</taxon>
        <taxon>Poaceae</taxon>
        <taxon>PACMAD clade</taxon>
        <taxon>Panicoideae</taxon>
        <taxon>Panicodae</taxon>
        <taxon>Paniceae</taxon>
        <taxon>Panicinae</taxon>
        <taxon>Panicum</taxon>
        <taxon>Panicum sect. Panicum</taxon>
    </lineage>
</organism>
<dbReference type="Proteomes" id="UP000243499">
    <property type="component" value="Chromosome 5"/>
</dbReference>
<dbReference type="AlphaFoldDB" id="A0A2T8IKN8"/>